<dbReference type="InterPro" id="IPR000073">
    <property type="entry name" value="AB_hydrolase_1"/>
</dbReference>
<evidence type="ECO:0000256" key="2">
    <source>
        <dbReference type="ARBA" id="ARBA00023239"/>
    </source>
</evidence>
<keyword evidence="5" id="KW-0378">Hydrolase</keyword>
<dbReference type="HAMAP" id="MF_01660">
    <property type="entry name" value="MenH"/>
    <property type="match status" value="1"/>
</dbReference>
<keyword evidence="2 3" id="KW-0456">Lyase</keyword>
<dbReference type="FunCoup" id="D1C9D2">
    <property type="interactions" value="333"/>
</dbReference>
<dbReference type="PANTHER" id="PTHR42916:SF1">
    <property type="entry name" value="PROTEIN PHYLLO, CHLOROPLASTIC"/>
    <property type="match status" value="1"/>
</dbReference>
<dbReference type="PRINTS" id="PR00111">
    <property type="entry name" value="ABHYDROLASE"/>
</dbReference>
<dbReference type="EMBL" id="CP001824">
    <property type="protein sequence ID" value="ACZ40425.1"/>
    <property type="molecule type" value="Genomic_DNA"/>
</dbReference>
<dbReference type="NCBIfam" id="TIGR03695">
    <property type="entry name" value="menH_SHCHC"/>
    <property type="match status" value="1"/>
</dbReference>
<gene>
    <name evidence="3" type="primary">menH</name>
    <name evidence="5" type="ordered locus">Sthe_3023</name>
</gene>
<accession>D1C9D2</accession>
<dbReference type="STRING" id="479434.Sthe_3023"/>
<dbReference type="eggNOG" id="COG2267">
    <property type="taxonomic scope" value="Bacteria"/>
</dbReference>
<dbReference type="ESTHER" id="sphtd-d1c9d2">
    <property type="family name" value="MenH_SHCHC"/>
</dbReference>
<evidence type="ECO:0000256" key="1">
    <source>
        <dbReference type="ARBA" id="ARBA00022428"/>
    </source>
</evidence>
<dbReference type="GO" id="GO:0009234">
    <property type="term" value="P:menaquinone biosynthetic process"/>
    <property type="evidence" value="ECO:0007669"/>
    <property type="project" value="UniProtKB-UniRule"/>
</dbReference>
<dbReference type="Gene3D" id="3.40.50.1820">
    <property type="entry name" value="alpha/beta hydrolase"/>
    <property type="match status" value="1"/>
</dbReference>
<protein>
    <recommendedName>
        <fullName evidence="3">Putative 2-succinyl-6-hydroxy-2,4-cyclohexadiene-1-carboxylate synthase</fullName>
        <shortName evidence="3">SHCHC synthase</shortName>
        <ecNumber evidence="3">4.2.99.20</ecNumber>
    </recommendedName>
</protein>
<keyword evidence="1 3" id="KW-0474">Menaquinone biosynthesis</keyword>
<comment type="catalytic activity">
    <reaction evidence="3">
        <text>5-enolpyruvoyl-6-hydroxy-2-succinyl-cyclohex-3-ene-1-carboxylate = (1R,6R)-6-hydroxy-2-succinyl-cyclohexa-2,4-diene-1-carboxylate + pyruvate</text>
        <dbReference type="Rhea" id="RHEA:25597"/>
        <dbReference type="ChEBI" id="CHEBI:15361"/>
        <dbReference type="ChEBI" id="CHEBI:58689"/>
        <dbReference type="ChEBI" id="CHEBI:58818"/>
        <dbReference type="EC" id="4.2.99.20"/>
    </reaction>
</comment>
<comment type="pathway">
    <text evidence="3">Quinol/quinone metabolism; menaquinone biosynthesis.</text>
</comment>
<name>D1C9D2_SPHTD</name>
<reference evidence="5 6" key="2">
    <citation type="journal article" date="2010" name="Stand. Genomic Sci.">
        <title>Complete genome sequence of Desulfohalobium retbaense type strain (HR(100)).</title>
        <authorList>
            <person name="Spring S."/>
            <person name="Nolan M."/>
            <person name="Lapidus A."/>
            <person name="Glavina Del Rio T."/>
            <person name="Copeland A."/>
            <person name="Tice H."/>
            <person name="Cheng J.F."/>
            <person name="Lucas S."/>
            <person name="Land M."/>
            <person name="Chen F."/>
            <person name="Bruce D."/>
            <person name="Goodwin L."/>
            <person name="Pitluck S."/>
            <person name="Ivanova N."/>
            <person name="Mavromatis K."/>
            <person name="Mikhailova N."/>
            <person name="Pati A."/>
            <person name="Chen A."/>
            <person name="Palaniappan K."/>
            <person name="Hauser L."/>
            <person name="Chang Y.J."/>
            <person name="Jeffries C.D."/>
            <person name="Munk C."/>
            <person name="Kiss H."/>
            <person name="Chain P."/>
            <person name="Han C."/>
            <person name="Brettin T."/>
            <person name="Detter J.C."/>
            <person name="Schuler E."/>
            <person name="Goker M."/>
            <person name="Rohde M."/>
            <person name="Bristow J."/>
            <person name="Eisen J.A."/>
            <person name="Markowitz V."/>
            <person name="Hugenholtz P."/>
            <person name="Kyrpides N.C."/>
            <person name="Klenk H.P."/>
        </authorList>
    </citation>
    <scope>NUCLEOTIDE SEQUENCE [LARGE SCALE GENOMIC DNA]</scope>
    <source>
        <strain evidence="6">ATCC 49802 / DSM 20745 / S 6022</strain>
    </source>
</reference>
<dbReference type="UniPathway" id="UPA00079"/>
<dbReference type="InterPro" id="IPR000639">
    <property type="entry name" value="Epox_hydrolase-like"/>
</dbReference>
<dbReference type="PANTHER" id="PTHR42916">
    <property type="entry name" value="2-SUCCINYL-5-ENOLPYRUVYL-6-HYDROXY-3-CYCLOHEXENE-1-CARBOXYLATE SYNTHASE"/>
    <property type="match status" value="1"/>
</dbReference>
<dbReference type="PRINTS" id="PR00412">
    <property type="entry name" value="EPOXHYDRLASE"/>
</dbReference>
<dbReference type="RefSeq" id="WP_012873460.1">
    <property type="nucleotide sequence ID" value="NC_013524.1"/>
</dbReference>
<evidence type="ECO:0000256" key="3">
    <source>
        <dbReference type="HAMAP-Rule" id="MF_01660"/>
    </source>
</evidence>
<dbReference type="InterPro" id="IPR022485">
    <property type="entry name" value="SHCHC_synthase_MenH"/>
</dbReference>
<evidence type="ECO:0000259" key="4">
    <source>
        <dbReference type="Pfam" id="PF00561"/>
    </source>
</evidence>
<comment type="pathway">
    <text evidence="3">Quinol/quinone metabolism; 1,4-dihydroxy-2-naphthoate biosynthesis; 1,4-dihydroxy-2-naphthoate from chorismate: step 3/7.</text>
</comment>
<comment type="subunit">
    <text evidence="3">Monomer.</text>
</comment>
<dbReference type="InterPro" id="IPR029058">
    <property type="entry name" value="AB_hydrolase_fold"/>
</dbReference>
<evidence type="ECO:0000313" key="5">
    <source>
        <dbReference type="EMBL" id="ACZ40425.1"/>
    </source>
</evidence>
<dbReference type="GO" id="GO:0016787">
    <property type="term" value="F:hydrolase activity"/>
    <property type="evidence" value="ECO:0007669"/>
    <property type="project" value="UniProtKB-KW"/>
</dbReference>
<dbReference type="SUPFAM" id="SSF53474">
    <property type="entry name" value="alpha/beta-Hydrolases"/>
    <property type="match status" value="1"/>
</dbReference>
<evidence type="ECO:0000313" key="6">
    <source>
        <dbReference type="Proteomes" id="UP000002027"/>
    </source>
</evidence>
<dbReference type="OrthoDB" id="9808398at2"/>
<dbReference type="UniPathway" id="UPA01057">
    <property type="reaction ID" value="UER00900"/>
</dbReference>
<feature type="domain" description="AB hydrolase-1" evidence="4">
    <location>
        <begin position="20"/>
        <end position="256"/>
    </location>
</feature>
<dbReference type="KEGG" id="sti:Sthe_3023"/>
<dbReference type="EC" id="4.2.99.20" evidence="3"/>
<reference evidence="6" key="1">
    <citation type="submission" date="2009-11" db="EMBL/GenBank/DDBJ databases">
        <title>The complete chromosome 2 of Sphaerobacter thermophilus DSM 20745.</title>
        <authorList>
            <person name="Lucas S."/>
            <person name="Copeland A."/>
            <person name="Lapidus A."/>
            <person name="Glavina del Rio T."/>
            <person name="Dalin E."/>
            <person name="Tice H."/>
            <person name="Bruce D."/>
            <person name="Goodwin L."/>
            <person name="Pitluck S."/>
            <person name="Kyrpides N."/>
            <person name="Mavromatis K."/>
            <person name="Ivanova N."/>
            <person name="Mikhailova N."/>
            <person name="LaButti K.M."/>
            <person name="Clum A."/>
            <person name="Sun H.I."/>
            <person name="Brettin T."/>
            <person name="Detter J.C."/>
            <person name="Han C."/>
            <person name="Larimer F."/>
            <person name="Land M."/>
            <person name="Hauser L."/>
            <person name="Markowitz V."/>
            <person name="Cheng J.F."/>
            <person name="Hugenholtz P."/>
            <person name="Woyke T."/>
            <person name="Wu D."/>
            <person name="Steenblock K."/>
            <person name="Schneider S."/>
            <person name="Pukall R."/>
            <person name="Goeker M."/>
            <person name="Klenk H.P."/>
            <person name="Eisen J.A."/>
        </authorList>
    </citation>
    <scope>NUCLEOTIDE SEQUENCE [LARGE SCALE GENOMIC DNA]</scope>
    <source>
        <strain evidence="6">ATCC 49802 / DSM 20745 / S 6022</strain>
    </source>
</reference>
<sequence length="277" mass="29398">MGLIAVNGVRLHVERGGDGPPLLLLHGFTGSAATWEPLLPALQAHFHTVAPDLIGHGRSDVPADPARYAMDRCVADLVALLDALDIDRAAVLGYSMGGRTALHLALAAPERVSALVLEGASPGIADPDERAARVASDAALADRIEREGLQAFVDAWERLPLFASQQRLPEATRARLRAQRLSHTPRGLANSLRGMGAGAMAPVHDRLGEIAVPVLLIAGELDGKYVEISRAMAGAMPQATVRIIPDAGHAPHLEQPEAFVEAVLGFLVEKRERPART</sequence>
<comment type="function">
    <text evidence="3">Catalyzes a proton abstraction reaction that results in 2,5-elimination of pyruvate from 2-succinyl-5-enolpyruvyl-6-hydroxy-3-cyclohexene-1-carboxylate (SEPHCHC) and the formation of 2-succinyl-6-hydroxy-2,4-cyclohexadiene-1-carboxylate (SHCHC).</text>
</comment>
<keyword evidence="6" id="KW-1185">Reference proteome</keyword>
<organism evidence="5 6">
    <name type="scientific">Sphaerobacter thermophilus (strain ATCC 49802 / DSM 20745 / KCCM 41009 / NCIMB 13125 / S 6022)</name>
    <dbReference type="NCBI Taxonomy" id="479434"/>
    <lineage>
        <taxon>Bacteria</taxon>
        <taxon>Pseudomonadati</taxon>
        <taxon>Thermomicrobiota</taxon>
        <taxon>Thermomicrobia</taxon>
        <taxon>Sphaerobacterales</taxon>
        <taxon>Sphaerobacterineae</taxon>
        <taxon>Sphaerobacteraceae</taxon>
        <taxon>Sphaerobacter</taxon>
    </lineage>
</organism>
<dbReference type="HOGENOM" id="CLU_020336_50_4_0"/>
<dbReference type="InParanoid" id="D1C9D2"/>
<dbReference type="AlphaFoldDB" id="D1C9D2"/>
<dbReference type="GO" id="GO:0070205">
    <property type="term" value="F:2-succinyl-6-hydroxy-2,4-cyclohexadiene-1-carboxylate synthase activity"/>
    <property type="evidence" value="ECO:0007669"/>
    <property type="project" value="UniProtKB-UniRule"/>
</dbReference>
<proteinExistence type="inferred from homology"/>
<dbReference type="Proteomes" id="UP000002027">
    <property type="component" value="Chromosome 2"/>
</dbReference>
<dbReference type="Pfam" id="PF00561">
    <property type="entry name" value="Abhydrolase_1"/>
    <property type="match status" value="1"/>
</dbReference>
<comment type="similarity">
    <text evidence="3">Belongs to the AB hydrolase superfamily. MenH family.</text>
</comment>